<comment type="caution">
    <text evidence="1">The sequence shown here is derived from an EMBL/GenBank/DDBJ whole genome shotgun (WGS) entry which is preliminary data.</text>
</comment>
<evidence type="ECO:0000313" key="1">
    <source>
        <dbReference type="EMBL" id="KAJ9059382.1"/>
    </source>
</evidence>
<protein>
    <submittedName>
        <fullName evidence="1">Uncharacterized protein</fullName>
    </submittedName>
</protein>
<dbReference type="EMBL" id="QTSX02005686">
    <property type="protein sequence ID" value="KAJ9059382.1"/>
    <property type="molecule type" value="Genomic_DNA"/>
</dbReference>
<name>A0ACC2SAU4_9FUNG</name>
<dbReference type="Proteomes" id="UP001165960">
    <property type="component" value="Unassembled WGS sequence"/>
</dbReference>
<reference evidence="1" key="1">
    <citation type="submission" date="2022-04" db="EMBL/GenBank/DDBJ databases">
        <title>Genome of the entomopathogenic fungus Entomophthora muscae.</title>
        <authorList>
            <person name="Elya C."/>
            <person name="Lovett B.R."/>
            <person name="Lee E."/>
            <person name="Macias A.M."/>
            <person name="Hajek A.E."/>
            <person name="De Bivort B.L."/>
            <person name="Kasson M.T."/>
            <person name="De Fine Licht H.H."/>
            <person name="Stajich J.E."/>
        </authorList>
    </citation>
    <scope>NUCLEOTIDE SEQUENCE</scope>
    <source>
        <strain evidence="1">Berkeley</strain>
    </source>
</reference>
<gene>
    <name evidence="1" type="ORF">DSO57_1002802</name>
</gene>
<keyword evidence="2" id="KW-1185">Reference proteome</keyword>
<evidence type="ECO:0000313" key="2">
    <source>
        <dbReference type="Proteomes" id="UP001165960"/>
    </source>
</evidence>
<accession>A0ACC2SAU4</accession>
<proteinExistence type="predicted"/>
<sequence length="168" mass="19514">MGLNPWTPLVSSCPTLNLATYMISAATLQYPAFSLRQCNILAKAFRQAVNFYPIVYTLNGFEPPNFHLMLLKFPPQYLGITLRRPQGPIHDNGNLYLIFPSYDTVPYILSTQNIDTFLQYHRDLGHTCSKNLHEYLKTCYWWPKMLDNIKKVLVQYEVCEKYARSKAP</sequence>
<organism evidence="1 2">
    <name type="scientific">Entomophthora muscae</name>
    <dbReference type="NCBI Taxonomy" id="34485"/>
    <lineage>
        <taxon>Eukaryota</taxon>
        <taxon>Fungi</taxon>
        <taxon>Fungi incertae sedis</taxon>
        <taxon>Zoopagomycota</taxon>
        <taxon>Entomophthoromycotina</taxon>
        <taxon>Entomophthoromycetes</taxon>
        <taxon>Entomophthorales</taxon>
        <taxon>Entomophthoraceae</taxon>
        <taxon>Entomophthora</taxon>
    </lineage>
</organism>